<evidence type="ECO:0000256" key="1">
    <source>
        <dbReference type="SAM" id="MobiDB-lite"/>
    </source>
</evidence>
<dbReference type="AlphaFoldDB" id="A0AAV1UB21"/>
<name>A0AAV1UB21_9STRA</name>
<evidence type="ECO:0000313" key="3">
    <source>
        <dbReference type="Proteomes" id="UP001162060"/>
    </source>
</evidence>
<proteinExistence type="predicted"/>
<evidence type="ECO:0000313" key="2">
    <source>
        <dbReference type="EMBL" id="CAK7931986.1"/>
    </source>
</evidence>
<comment type="caution">
    <text evidence="2">The sequence shown here is derived from an EMBL/GenBank/DDBJ whole genome shotgun (WGS) entry which is preliminary data.</text>
</comment>
<dbReference type="EMBL" id="CAKLBY020000188">
    <property type="protein sequence ID" value="CAK7931986.1"/>
    <property type="molecule type" value="Genomic_DNA"/>
</dbReference>
<gene>
    <name evidence="2" type="ORF">PM001_LOCUS17136</name>
</gene>
<reference evidence="2" key="1">
    <citation type="submission" date="2024-01" db="EMBL/GenBank/DDBJ databases">
        <authorList>
            <person name="Webb A."/>
        </authorList>
    </citation>
    <scope>NUCLEOTIDE SEQUENCE</scope>
    <source>
        <strain evidence="2">Pm1</strain>
    </source>
</reference>
<sequence length="100" mass="11045">MVIIDPSSRRLRQQSDPSRASAPAPTQRADASRNPLRRRDPTLVAAHRVYDPVSGLVCALVEDCVACSETEKEEHYCRETGYRQGAQVSSPLECHDPVAL</sequence>
<feature type="region of interest" description="Disordered" evidence="1">
    <location>
        <begin position="1"/>
        <end position="40"/>
    </location>
</feature>
<organism evidence="2 3">
    <name type="scientific">Peronospora matthiolae</name>
    <dbReference type="NCBI Taxonomy" id="2874970"/>
    <lineage>
        <taxon>Eukaryota</taxon>
        <taxon>Sar</taxon>
        <taxon>Stramenopiles</taxon>
        <taxon>Oomycota</taxon>
        <taxon>Peronosporomycetes</taxon>
        <taxon>Peronosporales</taxon>
        <taxon>Peronosporaceae</taxon>
        <taxon>Peronospora</taxon>
    </lineage>
</organism>
<protein>
    <submittedName>
        <fullName evidence="2">Uncharacterized protein</fullName>
    </submittedName>
</protein>
<accession>A0AAV1UB21</accession>
<dbReference type="Proteomes" id="UP001162060">
    <property type="component" value="Unassembled WGS sequence"/>
</dbReference>